<comment type="similarity">
    <text evidence="4 10">Belongs to the HAD-like hydrolase superfamily. CbbY/CbbZ/Gph/YieH family.</text>
</comment>
<dbReference type="EC" id="3.1.3.18" evidence="5 10"/>
<name>A0ABV7AEX3_9RHOB</name>
<dbReference type="InterPro" id="IPR023198">
    <property type="entry name" value="PGP-like_dom2"/>
</dbReference>
<proteinExistence type="inferred from homology"/>
<dbReference type="SFLD" id="SFLDG01129">
    <property type="entry name" value="C1.5:_HAD__Beta-PGM__Phosphata"/>
    <property type="match status" value="1"/>
</dbReference>
<evidence type="ECO:0000313" key="12">
    <source>
        <dbReference type="Proteomes" id="UP001595443"/>
    </source>
</evidence>
<evidence type="ECO:0000256" key="4">
    <source>
        <dbReference type="ARBA" id="ARBA00006171"/>
    </source>
</evidence>
<sequence length="216" mass="22619">MTPVIFDLDGTLIDSAPDIHATANAVLAQEGLAPLTLTQIRSFIGNGVVVLMQKVMAAQGLPAEGAQYERMLAEFVERYEAAVNLTTLYPNVAESLAALRAEGRAIGLCTNKPVAPTRSVLAHFGLLDSFAAIVGGDSLPQRKPDPAPLRHVLAALGGGPAVYVGDSEVDAATAQAAALPFALFTEGYRKTPVDDLPHNESFDDFAALPGIVARLS</sequence>
<dbReference type="SUPFAM" id="SSF56784">
    <property type="entry name" value="HAD-like"/>
    <property type="match status" value="1"/>
</dbReference>
<evidence type="ECO:0000256" key="7">
    <source>
        <dbReference type="ARBA" id="ARBA00022801"/>
    </source>
</evidence>
<protein>
    <recommendedName>
        <fullName evidence="5 10">Phosphoglycolate phosphatase</fullName>
        <shortName evidence="10">PGP</shortName>
        <shortName evidence="10">PGPase</shortName>
        <ecNumber evidence="5 10">3.1.3.18</ecNumber>
    </recommendedName>
</protein>
<dbReference type="PANTHER" id="PTHR43434:SF1">
    <property type="entry name" value="PHOSPHOGLYCOLATE PHOSPHATASE"/>
    <property type="match status" value="1"/>
</dbReference>
<dbReference type="Pfam" id="PF13419">
    <property type="entry name" value="HAD_2"/>
    <property type="match status" value="1"/>
</dbReference>
<feature type="binding site" evidence="10">
    <location>
        <position position="9"/>
    </location>
    <ligand>
        <name>Mg(2+)</name>
        <dbReference type="ChEBI" id="CHEBI:18420"/>
    </ligand>
</feature>
<accession>A0ABV7AEX3</accession>
<comment type="pathway">
    <text evidence="3 10">Organic acid metabolism; glycolate biosynthesis; glycolate from 2-phosphoglycolate: step 1/1.</text>
</comment>
<reference evidence="12" key="1">
    <citation type="journal article" date="2019" name="Int. J. Syst. Evol. Microbiol.">
        <title>The Global Catalogue of Microorganisms (GCM) 10K type strain sequencing project: providing services to taxonomists for standard genome sequencing and annotation.</title>
        <authorList>
            <consortium name="The Broad Institute Genomics Platform"/>
            <consortium name="The Broad Institute Genome Sequencing Center for Infectious Disease"/>
            <person name="Wu L."/>
            <person name="Ma J."/>
        </authorList>
    </citation>
    <scope>NUCLEOTIDE SEQUENCE [LARGE SCALE GENOMIC DNA]</scope>
    <source>
        <strain evidence="12">KCTC 62192</strain>
    </source>
</reference>
<dbReference type="NCBIfam" id="TIGR01549">
    <property type="entry name" value="HAD-SF-IA-v1"/>
    <property type="match status" value="1"/>
</dbReference>
<evidence type="ECO:0000256" key="6">
    <source>
        <dbReference type="ARBA" id="ARBA00022723"/>
    </source>
</evidence>
<evidence type="ECO:0000256" key="2">
    <source>
        <dbReference type="ARBA" id="ARBA00001946"/>
    </source>
</evidence>
<dbReference type="InterPro" id="IPR037512">
    <property type="entry name" value="PGPase_prok"/>
</dbReference>
<evidence type="ECO:0000256" key="9">
    <source>
        <dbReference type="ARBA" id="ARBA00023277"/>
    </source>
</evidence>
<feature type="binding site" evidence="10">
    <location>
        <position position="166"/>
    </location>
    <ligand>
        <name>Mg(2+)</name>
        <dbReference type="ChEBI" id="CHEBI:18420"/>
    </ligand>
</feature>
<dbReference type="GO" id="GO:0008967">
    <property type="term" value="F:phosphoglycolate phosphatase activity"/>
    <property type="evidence" value="ECO:0007669"/>
    <property type="project" value="UniProtKB-EC"/>
</dbReference>
<comment type="function">
    <text evidence="10">Specifically catalyzes the dephosphorylation of 2-phosphoglycolate. Is involved in the dissimilation of the intracellular 2-phosphoglycolate formed during the DNA repair of 3'-phosphoglycolate ends, a major class of DNA lesions induced by oxidative stress.</text>
</comment>
<keyword evidence="6 10" id="KW-0479">Metal-binding</keyword>
<dbReference type="SFLD" id="SFLDS00003">
    <property type="entry name" value="Haloacid_Dehalogenase"/>
    <property type="match status" value="1"/>
</dbReference>
<comment type="caution">
    <text evidence="11">The sequence shown here is derived from an EMBL/GenBank/DDBJ whole genome shotgun (WGS) entry which is preliminary data.</text>
</comment>
<keyword evidence="8 10" id="KW-0460">Magnesium</keyword>
<dbReference type="InterPro" id="IPR050155">
    <property type="entry name" value="HAD-like_hydrolase_sf"/>
</dbReference>
<feature type="binding site" evidence="10">
    <location>
        <position position="7"/>
    </location>
    <ligand>
        <name>Mg(2+)</name>
        <dbReference type="ChEBI" id="CHEBI:18420"/>
    </ligand>
</feature>
<evidence type="ECO:0000256" key="5">
    <source>
        <dbReference type="ARBA" id="ARBA00013078"/>
    </source>
</evidence>
<evidence type="ECO:0000256" key="8">
    <source>
        <dbReference type="ARBA" id="ARBA00022842"/>
    </source>
</evidence>
<comment type="cofactor">
    <cofactor evidence="2 10">
        <name>Mg(2+)</name>
        <dbReference type="ChEBI" id="CHEBI:18420"/>
    </cofactor>
</comment>
<dbReference type="CDD" id="cd07512">
    <property type="entry name" value="HAD_PGPase"/>
    <property type="match status" value="1"/>
</dbReference>
<feature type="active site" description="Nucleophile" evidence="10">
    <location>
        <position position="7"/>
    </location>
</feature>
<dbReference type="NCBIfam" id="TIGR01449">
    <property type="entry name" value="PGP_bact"/>
    <property type="match status" value="1"/>
</dbReference>
<dbReference type="InterPro" id="IPR023214">
    <property type="entry name" value="HAD_sf"/>
</dbReference>
<evidence type="ECO:0000313" key="11">
    <source>
        <dbReference type="EMBL" id="MFC2967466.1"/>
    </source>
</evidence>
<keyword evidence="12" id="KW-1185">Reference proteome</keyword>
<evidence type="ECO:0000256" key="3">
    <source>
        <dbReference type="ARBA" id="ARBA00004818"/>
    </source>
</evidence>
<evidence type="ECO:0000256" key="10">
    <source>
        <dbReference type="HAMAP-Rule" id="MF_00495"/>
    </source>
</evidence>
<dbReference type="RefSeq" id="WP_377832101.1">
    <property type="nucleotide sequence ID" value="NZ_JBHRSK010000004.1"/>
</dbReference>
<dbReference type="SFLD" id="SFLDG01135">
    <property type="entry name" value="C1.5.6:_HAD__Beta-PGM__Phospha"/>
    <property type="match status" value="1"/>
</dbReference>
<dbReference type="Gene3D" id="1.10.150.240">
    <property type="entry name" value="Putative phosphatase, domain 2"/>
    <property type="match status" value="1"/>
</dbReference>
<keyword evidence="7 10" id="KW-0378">Hydrolase</keyword>
<dbReference type="InterPro" id="IPR036412">
    <property type="entry name" value="HAD-like_sf"/>
</dbReference>
<dbReference type="PANTHER" id="PTHR43434">
    <property type="entry name" value="PHOSPHOGLYCOLATE PHOSPHATASE"/>
    <property type="match status" value="1"/>
</dbReference>
<dbReference type="EMBL" id="JBHRSK010000004">
    <property type="protein sequence ID" value="MFC2967466.1"/>
    <property type="molecule type" value="Genomic_DNA"/>
</dbReference>
<dbReference type="Gene3D" id="3.40.50.1000">
    <property type="entry name" value="HAD superfamily/HAD-like"/>
    <property type="match status" value="1"/>
</dbReference>
<keyword evidence="9 10" id="KW-0119">Carbohydrate metabolism</keyword>
<evidence type="ECO:0000256" key="1">
    <source>
        <dbReference type="ARBA" id="ARBA00000830"/>
    </source>
</evidence>
<dbReference type="HAMAP" id="MF_00495">
    <property type="entry name" value="GPH_hydrolase_bact"/>
    <property type="match status" value="1"/>
</dbReference>
<dbReference type="InterPro" id="IPR006439">
    <property type="entry name" value="HAD-SF_hydro_IA"/>
</dbReference>
<dbReference type="InterPro" id="IPR041492">
    <property type="entry name" value="HAD_2"/>
</dbReference>
<organism evidence="11 12">
    <name type="scientific">Acidimangrovimonas pyrenivorans</name>
    <dbReference type="NCBI Taxonomy" id="2030798"/>
    <lineage>
        <taxon>Bacteria</taxon>
        <taxon>Pseudomonadati</taxon>
        <taxon>Pseudomonadota</taxon>
        <taxon>Alphaproteobacteria</taxon>
        <taxon>Rhodobacterales</taxon>
        <taxon>Paracoccaceae</taxon>
        <taxon>Acidimangrovimonas</taxon>
    </lineage>
</organism>
<dbReference type="PRINTS" id="PR00413">
    <property type="entry name" value="HADHALOGNASE"/>
</dbReference>
<gene>
    <name evidence="11" type="primary">gph</name>
    <name evidence="11" type="ORF">ACFOES_05110</name>
</gene>
<comment type="catalytic activity">
    <reaction evidence="1 10">
        <text>2-phosphoglycolate + H2O = glycolate + phosphate</text>
        <dbReference type="Rhea" id="RHEA:14369"/>
        <dbReference type="ChEBI" id="CHEBI:15377"/>
        <dbReference type="ChEBI" id="CHEBI:29805"/>
        <dbReference type="ChEBI" id="CHEBI:43474"/>
        <dbReference type="ChEBI" id="CHEBI:58033"/>
        <dbReference type="EC" id="3.1.3.18"/>
    </reaction>
</comment>
<dbReference type="Proteomes" id="UP001595443">
    <property type="component" value="Unassembled WGS sequence"/>
</dbReference>